<evidence type="ECO:0000313" key="2">
    <source>
        <dbReference type="Proteomes" id="UP000184287"/>
    </source>
</evidence>
<evidence type="ECO:0000313" key="1">
    <source>
        <dbReference type="EMBL" id="SHE77518.1"/>
    </source>
</evidence>
<evidence type="ECO:0008006" key="3">
    <source>
        <dbReference type="Google" id="ProtNLM"/>
    </source>
</evidence>
<dbReference type="AlphaFoldDB" id="A0A1M4W8D4"/>
<dbReference type="STRING" id="288992.SAMN04488522_1011176"/>
<proteinExistence type="predicted"/>
<dbReference type="PROSITE" id="PS51257">
    <property type="entry name" value="PROKAR_LIPOPROTEIN"/>
    <property type="match status" value="1"/>
</dbReference>
<keyword evidence="2" id="KW-1185">Reference proteome</keyword>
<reference evidence="2" key="1">
    <citation type="submission" date="2016-11" db="EMBL/GenBank/DDBJ databases">
        <authorList>
            <person name="Varghese N."/>
            <person name="Submissions S."/>
        </authorList>
    </citation>
    <scope>NUCLEOTIDE SEQUENCE [LARGE SCALE GENOMIC DNA]</scope>
    <source>
        <strain evidence="2">DSM 16990</strain>
    </source>
</reference>
<gene>
    <name evidence="1" type="ORF">SAMN04488522_1011176</name>
</gene>
<dbReference type="Proteomes" id="UP000184287">
    <property type="component" value="Unassembled WGS sequence"/>
</dbReference>
<organism evidence="1 2">
    <name type="scientific">Pedobacter caeni</name>
    <dbReference type="NCBI Taxonomy" id="288992"/>
    <lineage>
        <taxon>Bacteria</taxon>
        <taxon>Pseudomonadati</taxon>
        <taxon>Bacteroidota</taxon>
        <taxon>Sphingobacteriia</taxon>
        <taxon>Sphingobacteriales</taxon>
        <taxon>Sphingobacteriaceae</taxon>
        <taxon>Pedobacter</taxon>
    </lineage>
</organism>
<accession>A0A1M4W8D4</accession>
<sequence>MSMNFRLDLKSMNFSVKERLWMSLILLVLIGSGCRRVVREEKVGESVEETVISEADDKAEMKKVMGLKLPHRTITIDKQYQLRIPDYYNFKLEKEAPENYGEDKLGKLELAKVKDSIRVITLASTFSKALRLYDQTILIIPETDAKLITLDDIKSSYEDLETVYFQDENSIVFDEDNNFVAIHLEYDQANKSYIYYRAEMSWTHELPKDQKVNLFYHLIRNAKNLTSKSADNVKFSSWEDYVRNLPVLEVNMAVGVFKKLGKELKFFLDEGESVFPNADHVDHTFVELFRLDAPQRLHFQKQMDGVKVNKVSEFSNDYEQRNVIDVNNKALFTIRQDGLCYIIGSRSMLREGRFGPHSVQIVCPIDYNNKSFVLKSKIDDIGDTESDLFVKMFSYFAKHHTLSIKSK</sequence>
<dbReference type="EMBL" id="FQUQ01000001">
    <property type="protein sequence ID" value="SHE77518.1"/>
    <property type="molecule type" value="Genomic_DNA"/>
</dbReference>
<protein>
    <recommendedName>
        <fullName evidence="3">Lipoprotein</fullName>
    </recommendedName>
</protein>
<name>A0A1M4W8D4_9SPHI</name>